<evidence type="ECO:0000256" key="2">
    <source>
        <dbReference type="ARBA" id="ARBA00004714"/>
    </source>
</evidence>
<keyword evidence="6" id="KW-0324">Glycolysis</keyword>
<evidence type="ECO:0000313" key="10">
    <source>
        <dbReference type="WBParaSite" id="SMUV_0000331701-mRNA-1"/>
    </source>
</evidence>
<keyword evidence="8" id="KW-0732">Signal</keyword>
<proteinExistence type="inferred from homology"/>
<evidence type="ECO:0000256" key="6">
    <source>
        <dbReference type="ARBA" id="ARBA00023152"/>
    </source>
</evidence>
<dbReference type="Gene3D" id="3.20.20.70">
    <property type="entry name" value="Aldolase class I"/>
    <property type="match status" value="1"/>
</dbReference>
<evidence type="ECO:0000256" key="4">
    <source>
        <dbReference type="ARBA" id="ARBA00013068"/>
    </source>
</evidence>
<comment type="similarity">
    <text evidence="3">Belongs to the class I fructose-bisphosphate aldolase family.</text>
</comment>
<evidence type="ECO:0000256" key="3">
    <source>
        <dbReference type="ARBA" id="ARBA00010387"/>
    </source>
</evidence>
<dbReference type="UniPathway" id="UPA00109">
    <property type="reaction ID" value="UER00183"/>
</dbReference>
<name>A0A0N5AG82_9BILA</name>
<dbReference type="Pfam" id="PF00274">
    <property type="entry name" value="Glycolytic"/>
    <property type="match status" value="1"/>
</dbReference>
<comment type="catalytic activity">
    <reaction evidence="1">
        <text>beta-D-fructose 1,6-bisphosphate = D-glyceraldehyde 3-phosphate + dihydroxyacetone phosphate</text>
        <dbReference type="Rhea" id="RHEA:14729"/>
        <dbReference type="ChEBI" id="CHEBI:32966"/>
        <dbReference type="ChEBI" id="CHEBI:57642"/>
        <dbReference type="ChEBI" id="CHEBI:59776"/>
        <dbReference type="EC" id="4.1.2.13"/>
    </reaction>
</comment>
<dbReference type="GO" id="GO:0006096">
    <property type="term" value="P:glycolytic process"/>
    <property type="evidence" value="ECO:0007669"/>
    <property type="project" value="UniProtKB-UniPathway"/>
</dbReference>
<protein>
    <recommendedName>
        <fullName evidence="5">Fructose-bisphosphate aldolase</fullName>
        <ecNumber evidence="4">4.1.2.13</ecNumber>
    </recommendedName>
</protein>
<dbReference type="STRING" id="451379.A0A0N5AG82"/>
<evidence type="ECO:0000256" key="8">
    <source>
        <dbReference type="SAM" id="SignalP"/>
    </source>
</evidence>
<feature type="chain" id="PRO_5005893043" description="Fructose-bisphosphate aldolase" evidence="8">
    <location>
        <begin position="25"/>
        <end position="376"/>
    </location>
</feature>
<reference evidence="10" key="1">
    <citation type="submission" date="2017-02" db="UniProtKB">
        <authorList>
            <consortium name="WormBaseParasite"/>
        </authorList>
    </citation>
    <scope>IDENTIFICATION</scope>
</reference>
<feature type="signal peptide" evidence="8">
    <location>
        <begin position="1"/>
        <end position="24"/>
    </location>
</feature>
<evidence type="ECO:0000256" key="5">
    <source>
        <dbReference type="ARBA" id="ARBA00013779"/>
    </source>
</evidence>
<organism evidence="9 10">
    <name type="scientific">Syphacia muris</name>
    <dbReference type="NCBI Taxonomy" id="451379"/>
    <lineage>
        <taxon>Eukaryota</taxon>
        <taxon>Metazoa</taxon>
        <taxon>Ecdysozoa</taxon>
        <taxon>Nematoda</taxon>
        <taxon>Chromadorea</taxon>
        <taxon>Rhabditida</taxon>
        <taxon>Spirurina</taxon>
        <taxon>Oxyuridomorpha</taxon>
        <taxon>Oxyuroidea</taxon>
        <taxon>Oxyuridae</taxon>
        <taxon>Syphacia</taxon>
    </lineage>
</organism>
<keyword evidence="9" id="KW-1185">Reference proteome</keyword>
<dbReference type="FunFam" id="3.20.20.70:FF:000140">
    <property type="entry name" value="Fructose-bisphosphate aldolase"/>
    <property type="match status" value="1"/>
</dbReference>
<sequence>MLCNGKIRIFIEIALALLVARCLLYSTSEIDKEKSEFVHRYEFLDMKQMHKLRQITKMLMTSGKGILAADESTGTIGKRFKLINLANTEENRRRYRQMLFTTEGIEKYISGVILFKETLGQKTDQGIKFTDFLKRVNVSIGLKLDEGLVPLRNSKEKVSQGGTARLENLKEQIDTYRDEGITFAKWRSVFEISTTTPSENALNENAKVLAKYAKICQQNGLVPIIEPEVLADGDHNISKAQQVTERVLAHVYKALNDYNVYLEGTILKSNMVTEGFSHNPKTADSEIALATVEAFRRIVPAAVPGIVLLSGGQTEAEATQRLNSIVHVNLSKPWNITFSFGRALQISALKAWNGKNIEAAQKAFIERAKVNSDALR</sequence>
<dbReference type="GO" id="GO:0004332">
    <property type="term" value="F:fructose-bisphosphate aldolase activity"/>
    <property type="evidence" value="ECO:0007669"/>
    <property type="project" value="UniProtKB-EC"/>
</dbReference>
<dbReference type="SUPFAM" id="SSF51569">
    <property type="entry name" value="Aldolase"/>
    <property type="match status" value="1"/>
</dbReference>
<dbReference type="InterPro" id="IPR000741">
    <property type="entry name" value="FBA_I"/>
</dbReference>
<evidence type="ECO:0000256" key="7">
    <source>
        <dbReference type="ARBA" id="ARBA00023239"/>
    </source>
</evidence>
<dbReference type="EC" id="4.1.2.13" evidence="4"/>
<dbReference type="AlphaFoldDB" id="A0A0N5AG82"/>
<evidence type="ECO:0000313" key="9">
    <source>
        <dbReference type="Proteomes" id="UP000046393"/>
    </source>
</evidence>
<dbReference type="InterPro" id="IPR013785">
    <property type="entry name" value="Aldolase_TIM"/>
</dbReference>
<evidence type="ECO:0000256" key="1">
    <source>
        <dbReference type="ARBA" id="ARBA00000441"/>
    </source>
</evidence>
<comment type="pathway">
    <text evidence="2">Carbohydrate degradation; glycolysis; D-glyceraldehyde 3-phosphate and glycerone phosphate from D-glucose: step 4/4.</text>
</comment>
<accession>A0A0N5AG82</accession>
<dbReference type="Proteomes" id="UP000046393">
    <property type="component" value="Unplaced"/>
</dbReference>
<keyword evidence="7" id="KW-0456">Lyase</keyword>
<dbReference type="WBParaSite" id="SMUV_0000331701-mRNA-1">
    <property type="protein sequence ID" value="SMUV_0000331701-mRNA-1"/>
    <property type="gene ID" value="SMUV_0000331701"/>
</dbReference>
<dbReference type="PANTHER" id="PTHR11627">
    <property type="entry name" value="FRUCTOSE-BISPHOSPHATE ALDOLASE"/>
    <property type="match status" value="1"/>
</dbReference>
<dbReference type="NCBIfam" id="NF033379">
    <property type="entry name" value="FrucBisAld_I"/>
    <property type="match status" value="1"/>
</dbReference>